<dbReference type="EMBL" id="MU404360">
    <property type="protein sequence ID" value="KAI1609669.1"/>
    <property type="molecule type" value="Genomic_DNA"/>
</dbReference>
<name>A0AAN6IBI7_9EURO</name>
<sequence>MHVRKRFLVLAVLGLHGELGDCEGGDLVLLSAMHIPEPKPREHSIDYRSHCPSTFCKAKYGRSVVLTAPTPLRATIVRVCMLNVPSTTGSACRWIEVCRKYCDRTGLSQAEDCDRRGYRAVRLSRMSRFVAVGSREQPR</sequence>
<evidence type="ECO:0000313" key="3">
    <source>
        <dbReference type="Proteomes" id="UP001203852"/>
    </source>
</evidence>
<proteinExistence type="predicted"/>
<protein>
    <recommendedName>
        <fullName evidence="4">Secreted protein</fullName>
    </recommendedName>
</protein>
<keyword evidence="3" id="KW-1185">Reference proteome</keyword>
<keyword evidence="1" id="KW-0732">Signal</keyword>
<comment type="caution">
    <text evidence="2">The sequence shown here is derived from an EMBL/GenBank/DDBJ whole genome shotgun (WGS) entry which is preliminary data.</text>
</comment>
<feature type="signal peptide" evidence="1">
    <location>
        <begin position="1"/>
        <end position="24"/>
    </location>
</feature>
<evidence type="ECO:0008006" key="4">
    <source>
        <dbReference type="Google" id="ProtNLM"/>
    </source>
</evidence>
<evidence type="ECO:0000313" key="2">
    <source>
        <dbReference type="EMBL" id="KAI1609669.1"/>
    </source>
</evidence>
<evidence type="ECO:0000256" key="1">
    <source>
        <dbReference type="SAM" id="SignalP"/>
    </source>
</evidence>
<dbReference type="AlphaFoldDB" id="A0AAN6IBI7"/>
<gene>
    <name evidence="2" type="ORF">EDD36DRAFT_78353</name>
</gene>
<accession>A0AAN6IBI7</accession>
<organism evidence="2 3">
    <name type="scientific">Exophiala viscosa</name>
    <dbReference type="NCBI Taxonomy" id="2486360"/>
    <lineage>
        <taxon>Eukaryota</taxon>
        <taxon>Fungi</taxon>
        <taxon>Dikarya</taxon>
        <taxon>Ascomycota</taxon>
        <taxon>Pezizomycotina</taxon>
        <taxon>Eurotiomycetes</taxon>
        <taxon>Chaetothyriomycetidae</taxon>
        <taxon>Chaetothyriales</taxon>
        <taxon>Herpotrichiellaceae</taxon>
        <taxon>Exophiala</taxon>
    </lineage>
</organism>
<feature type="chain" id="PRO_5042893948" description="Secreted protein" evidence="1">
    <location>
        <begin position="25"/>
        <end position="139"/>
    </location>
</feature>
<reference evidence="2" key="1">
    <citation type="journal article" date="2022" name="bioRxiv">
        <title>Deciphering the potential niche of two novel black yeast fungi from a biological soil crust based on their genomes, phenotypes, and melanin regulation.</title>
        <authorList>
            <consortium name="DOE Joint Genome Institute"/>
            <person name="Carr E.C."/>
            <person name="Barton Q."/>
            <person name="Grambo S."/>
            <person name="Sullivan M."/>
            <person name="Renfro C.M."/>
            <person name="Kuo A."/>
            <person name="Pangilinan J."/>
            <person name="Lipzen A."/>
            <person name="Keymanesh K."/>
            <person name="Savage E."/>
            <person name="Barry K."/>
            <person name="Grigoriev I.V."/>
            <person name="Riekhof W.R."/>
            <person name="Harris S.S."/>
        </authorList>
    </citation>
    <scope>NUCLEOTIDE SEQUENCE</scope>
    <source>
        <strain evidence="2">JF 03-4F</strain>
    </source>
</reference>
<dbReference type="Proteomes" id="UP001203852">
    <property type="component" value="Unassembled WGS sequence"/>
</dbReference>